<keyword evidence="6" id="KW-1185">Reference proteome</keyword>
<accession>A0A521CH17</accession>
<evidence type="ECO:0000256" key="4">
    <source>
        <dbReference type="SAM" id="Coils"/>
    </source>
</evidence>
<dbReference type="InterPro" id="IPR036679">
    <property type="entry name" value="FlgN-like_sf"/>
</dbReference>
<keyword evidence="3" id="KW-1005">Bacterial flagellum biogenesis</keyword>
<dbReference type="SUPFAM" id="SSF140566">
    <property type="entry name" value="FlgN-like"/>
    <property type="match status" value="1"/>
</dbReference>
<evidence type="ECO:0000256" key="1">
    <source>
        <dbReference type="ARBA" id="ARBA00002397"/>
    </source>
</evidence>
<comment type="similarity">
    <text evidence="2">Belongs to the FlgN family.</text>
</comment>
<name>A0A521CH17_9BACT</name>
<comment type="function">
    <text evidence="1">Required for the efficient initiation of filament assembly.</text>
</comment>
<dbReference type="AlphaFoldDB" id="A0A521CH17"/>
<evidence type="ECO:0000313" key="5">
    <source>
        <dbReference type="EMBL" id="SMO58743.1"/>
    </source>
</evidence>
<gene>
    <name evidence="5" type="ORF">SAMN06265218_10685</name>
</gene>
<evidence type="ECO:0000256" key="2">
    <source>
        <dbReference type="ARBA" id="ARBA00007703"/>
    </source>
</evidence>
<protein>
    <submittedName>
        <fullName evidence="5">FlgN protein</fullName>
    </submittedName>
</protein>
<reference evidence="5 6" key="1">
    <citation type="submission" date="2017-05" db="EMBL/GenBank/DDBJ databases">
        <authorList>
            <person name="Varghese N."/>
            <person name="Submissions S."/>
        </authorList>
    </citation>
    <scope>NUCLEOTIDE SEQUENCE [LARGE SCALE GENOMIC DNA]</scope>
    <source>
        <strain evidence="5 6">DSM 21194</strain>
    </source>
</reference>
<dbReference type="Gene3D" id="1.20.58.300">
    <property type="entry name" value="FlgN-like"/>
    <property type="match status" value="1"/>
</dbReference>
<dbReference type="Pfam" id="PF05130">
    <property type="entry name" value="FlgN"/>
    <property type="match status" value="1"/>
</dbReference>
<dbReference type="Proteomes" id="UP000317593">
    <property type="component" value="Unassembled WGS sequence"/>
</dbReference>
<evidence type="ECO:0000313" key="6">
    <source>
        <dbReference type="Proteomes" id="UP000317593"/>
    </source>
</evidence>
<dbReference type="GO" id="GO:0044780">
    <property type="term" value="P:bacterial-type flagellum assembly"/>
    <property type="evidence" value="ECO:0007669"/>
    <property type="project" value="InterPro"/>
</dbReference>
<feature type="coiled-coil region" evidence="4">
    <location>
        <begin position="92"/>
        <end position="119"/>
    </location>
</feature>
<keyword evidence="4" id="KW-0175">Coiled coil</keyword>
<sequence length="172" mass="19827">MMPPQDTTFNSMPLKKILKKLIEGYKTAFRLLECQRQAVIDDTMDELEDLVEGQLRNHEQLSTAEEQFRKELERLFARHCPNEDQLSLSILIDRTGEAAEELEGLRDELRDRVRKTQKAGEQLATLLHFAQQHTLETFQEIFQLGRPGSQSYDAAGRQQDRSINSIAVNKKA</sequence>
<evidence type="ECO:0000256" key="3">
    <source>
        <dbReference type="ARBA" id="ARBA00022795"/>
    </source>
</evidence>
<organism evidence="5 6">
    <name type="scientific">Fodinibius sediminis</name>
    <dbReference type="NCBI Taxonomy" id="1214077"/>
    <lineage>
        <taxon>Bacteria</taxon>
        <taxon>Pseudomonadati</taxon>
        <taxon>Balneolota</taxon>
        <taxon>Balneolia</taxon>
        <taxon>Balneolales</taxon>
        <taxon>Balneolaceae</taxon>
        <taxon>Fodinibius</taxon>
    </lineage>
</organism>
<dbReference type="EMBL" id="FXTH01000006">
    <property type="protein sequence ID" value="SMO58743.1"/>
    <property type="molecule type" value="Genomic_DNA"/>
</dbReference>
<proteinExistence type="inferred from homology"/>
<dbReference type="InterPro" id="IPR007809">
    <property type="entry name" value="FlgN-like"/>
</dbReference>
<dbReference type="RefSeq" id="WP_142714079.1">
    <property type="nucleotide sequence ID" value="NZ_FXTH01000006.1"/>
</dbReference>